<protein>
    <submittedName>
        <fullName evidence="1">Uncharacterized protein</fullName>
    </submittedName>
</protein>
<comment type="caution">
    <text evidence="1">The sequence shown here is derived from an EMBL/GenBank/DDBJ whole genome shotgun (WGS) entry which is preliminary data.</text>
</comment>
<evidence type="ECO:0000313" key="2">
    <source>
        <dbReference type="Proteomes" id="UP000261079"/>
    </source>
</evidence>
<proteinExistence type="predicted"/>
<evidence type="ECO:0000313" key="1">
    <source>
        <dbReference type="EMBL" id="RGC07219.1"/>
    </source>
</evidence>
<dbReference type="Proteomes" id="UP000261079">
    <property type="component" value="Unassembled WGS sequence"/>
</dbReference>
<organism evidence="1 2">
    <name type="scientific">Faecalibacterium prausnitzii</name>
    <dbReference type="NCBI Taxonomy" id="853"/>
    <lineage>
        <taxon>Bacteria</taxon>
        <taxon>Bacillati</taxon>
        <taxon>Bacillota</taxon>
        <taxon>Clostridia</taxon>
        <taxon>Eubacteriales</taxon>
        <taxon>Oscillospiraceae</taxon>
        <taxon>Faecalibacterium</taxon>
    </lineage>
</organism>
<sequence>MKIVLIENCVEHSANFIIYKGDGDLSLQVIIGLCKHKEAAALKIKPLLQNGRADMSAIRRLFSFAVVR</sequence>
<gene>
    <name evidence="1" type="ORF">DW905_01185</name>
</gene>
<dbReference type="RefSeq" id="WP_117477028.1">
    <property type="nucleotide sequence ID" value="NZ_QVEZ01000001.1"/>
</dbReference>
<dbReference type="AlphaFoldDB" id="A0A3E2VAS1"/>
<reference evidence="1 2" key="1">
    <citation type="submission" date="2018-08" db="EMBL/GenBank/DDBJ databases">
        <title>A genome reference for cultivated species of the human gut microbiota.</title>
        <authorList>
            <person name="Zou Y."/>
            <person name="Xue W."/>
            <person name="Luo G."/>
        </authorList>
    </citation>
    <scope>NUCLEOTIDE SEQUENCE [LARGE SCALE GENOMIC DNA]</scope>
    <source>
        <strain evidence="1 2">AM42-11AC</strain>
    </source>
</reference>
<accession>A0A3E2VAS1</accession>
<name>A0A3E2VAS1_9FIRM</name>
<dbReference type="EMBL" id="QVEZ01000001">
    <property type="protein sequence ID" value="RGC07219.1"/>
    <property type="molecule type" value="Genomic_DNA"/>
</dbReference>